<dbReference type="Proteomes" id="UP000008332">
    <property type="component" value="Chromosome"/>
</dbReference>
<dbReference type="PANTHER" id="PTHR31650:SF1">
    <property type="entry name" value="WAX ESTER SYNTHASE_DIACYLGLYCEROL ACYLTRANSFERASE 4-RELATED"/>
    <property type="match status" value="1"/>
</dbReference>
<evidence type="ECO:0000256" key="4">
    <source>
        <dbReference type="ARBA" id="ARBA00013244"/>
    </source>
</evidence>
<comment type="similarity">
    <text evidence="3">Belongs to the long-chain O-acyltransferase family.</text>
</comment>
<evidence type="ECO:0000256" key="1">
    <source>
        <dbReference type="ARBA" id="ARBA00004771"/>
    </source>
</evidence>
<dbReference type="InterPro" id="IPR045034">
    <property type="entry name" value="O-acyltransferase_WSD1-like"/>
</dbReference>
<name>Q21YE5_ALBFT</name>
<dbReference type="KEGG" id="rfr:Rfer_1475"/>
<dbReference type="Pfam" id="PF06974">
    <property type="entry name" value="WS_DGAT_C"/>
    <property type="match status" value="1"/>
</dbReference>
<dbReference type="GO" id="GO:0019432">
    <property type="term" value="P:triglyceride biosynthetic process"/>
    <property type="evidence" value="ECO:0007669"/>
    <property type="project" value="UniProtKB-UniPathway"/>
</dbReference>
<evidence type="ECO:0000259" key="12">
    <source>
        <dbReference type="Pfam" id="PF06974"/>
    </source>
</evidence>
<dbReference type="InterPro" id="IPR009721">
    <property type="entry name" value="O-acyltransferase_WSD1_C"/>
</dbReference>
<dbReference type="InterPro" id="IPR004255">
    <property type="entry name" value="O-acyltransferase_WSD1_N"/>
</dbReference>
<dbReference type="RefSeq" id="WP_011463776.1">
    <property type="nucleotide sequence ID" value="NC_007908.1"/>
</dbReference>
<dbReference type="UniPathway" id="UPA00282"/>
<sequence length="498" mass="54439">MKTLSGLDASFLYLETPEMPMHVGSFCLYELPADFKGTLRKALQTHIAQRLHLAGIFNHRLGFMPLDLGHPIWVAVEELDLDFHIRPVKGKILTLRQAEAVCAELHMQLMDRERPLWEFHVFEHIKRPDGSLCAGVYSKVHHAALDGKAGTVLTHAIMDISATPRDVPPPGKGRSDDAQHELKMGDMIGAVFSNSLAQYMKLIKAIPQTARALGSTLVKQSFSGTGQNRRPKSPLRLAPMTDFNVAVTRERSFGTVSLPFADCRAMAKAVGGSFNDIVLWLCATALRTYLSQHGGIPKKSLLAAMPISLREDGNQDLNTQASMTVVELGTQYANPMKRLKTIMSSTAKVKTAMLDLKGVLPTDYPSLLAPWIVGGIAKAAFKAYSATGLSHRLPMLANLVISNVPGPQVPLYMAGAKMLTFHPMSIVVHGVALNITIQTYAGSVDFGLIADKQALPQMHELTQALQDAFEAGRELLRPIDKVTKATQNKRSRAKSIPV</sequence>
<feature type="domain" description="O-acyltransferase WSD1-like N-terminal" evidence="11">
    <location>
        <begin position="4"/>
        <end position="278"/>
    </location>
</feature>
<proteinExistence type="inferred from homology"/>
<evidence type="ECO:0000256" key="6">
    <source>
        <dbReference type="ARBA" id="ARBA00022679"/>
    </source>
</evidence>
<keyword evidence="7" id="KW-0319">Glycerol metabolism</keyword>
<comment type="pathway">
    <text evidence="1">Glycerolipid metabolism; triacylglycerol biosynthesis.</text>
</comment>
<protein>
    <recommendedName>
        <fullName evidence="4">diacylglycerol O-acyltransferase</fullName>
        <ecNumber evidence="4">2.3.1.20</ecNumber>
    </recommendedName>
</protein>
<evidence type="ECO:0000313" key="13">
    <source>
        <dbReference type="EMBL" id="ABD69208.1"/>
    </source>
</evidence>
<evidence type="ECO:0000313" key="14">
    <source>
        <dbReference type="Proteomes" id="UP000008332"/>
    </source>
</evidence>
<evidence type="ECO:0000256" key="3">
    <source>
        <dbReference type="ARBA" id="ARBA00009587"/>
    </source>
</evidence>
<dbReference type="GO" id="GO:0001666">
    <property type="term" value="P:response to hypoxia"/>
    <property type="evidence" value="ECO:0007669"/>
    <property type="project" value="TreeGrafter"/>
</dbReference>
<evidence type="ECO:0000256" key="9">
    <source>
        <dbReference type="ARBA" id="ARBA00023315"/>
    </source>
</evidence>
<evidence type="ECO:0000256" key="10">
    <source>
        <dbReference type="ARBA" id="ARBA00048109"/>
    </source>
</evidence>
<dbReference type="SUPFAM" id="SSF52777">
    <property type="entry name" value="CoA-dependent acyltransferases"/>
    <property type="match status" value="1"/>
</dbReference>
<reference evidence="14" key="1">
    <citation type="submission" date="2006-02" db="EMBL/GenBank/DDBJ databases">
        <title>Complete sequence of chromosome of Rhodoferax ferrireducens DSM 15236.</title>
        <authorList>
            <person name="Copeland A."/>
            <person name="Lucas S."/>
            <person name="Lapidus A."/>
            <person name="Barry K."/>
            <person name="Detter J.C."/>
            <person name="Glavina del Rio T."/>
            <person name="Hammon N."/>
            <person name="Israni S."/>
            <person name="Pitluck S."/>
            <person name="Brettin T."/>
            <person name="Bruce D."/>
            <person name="Han C."/>
            <person name="Tapia R."/>
            <person name="Gilna P."/>
            <person name="Kiss H."/>
            <person name="Schmutz J."/>
            <person name="Larimer F."/>
            <person name="Land M."/>
            <person name="Kyrpides N."/>
            <person name="Ivanova N."/>
            <person name="Richardson P."/>
        </authorList>
    </citation>
    <scope>NUCLEOTIDE SEQUENCE [LARGE SCALE GENOMIC DNA]</scope>
    <source>
        <strain evidence="14">ATCC BAA-621 / DSM 15236 / T118</strain>
    </source>
</reference>
<evidence type="ECO:0000256" key="7">
    <source>
        <dbReference type="ARBA" id="ARBA00022798"/>
    </source>
</evidence>
<dbReference type="GO" id="GO:0005886">
    <property type="term" value="C:plasma membrane"/>
    <property type="evidence" value="ECO:0007669"/>
    <property type="project" value="TreeGrafter"/>
</dbReference>
<dbReference type="InterPro" id="IPR014292">
    <property type="entry name" value="Acyl_transf_WS/DGAT"/>
</dbReference>
<keyword evidence="14" id="KW-1185">Reference proteome</keyword>
<gene>
    <name evidence="13" type="ordered locus">Rfer_1475</name>
</gene>
<dbReference type="EMBL" id="CP000267">
    <property type="protein sequence ID" value="ABD69208.1"/>
    <property type="molecule type" value="Genomic_DNA"/>
</dbReference>
<dbReference type="Pfam" id="PF03007">
    <property type="entry name" value="WS_DGAT_cat"/>
    <property type="match status" value="1"/>
</dbReference>
<evidence type="ECO:0000256" key="2">
    <source>
        <dbReference type="ARBA" id="ARBA00005189"/>
    </source>
</evidence>
<dbReference type="GO" id="GO:0004144">
    <property type="term" value="F:diacylglycerol O-acyltransferase activity"/>
    <property type="evidence" value="ECO:0007669"/>
    <property type="project" value="UniProtKB-EC"/>
</dbReference>
<keyword evidence="9 13" id="KW-0012">Acyltransferase</keyword>
<dbReference type="GO" id="GO:0071731">
    <property type="term" value="P:response to nitric oxide"/>
    <property type="evidence" value="ECO:0007669"/>
    <property type="project" value="TreeGrafter"/>
</dbReference>
<keyword evidence="5" id="KW-0444">Lipid biosynthesis</keyword>
<comment type="pathway">
    <text evidence="2">Lipid metabolism.</text>
</comment>
<keyword evidence="6 13" id="KW-0808">Transferase</keyword>
<dbReference type="NCBIfam" id="TIGR02946">
    <property type="entry name" value="acyl_WS_DGAT"/>
    <property type="match status" value="1"/>
</dbReference>
<feature type="domain" description="O-acyltransferase WSD1 C-terminal" evidence="12">
    <location>
        <begin position="320"/>
        <end position="470"/>
    </location>
</feature>
<evidence type="ECO:0000256" key="8">
    <source>
        <dbReference type="ARBA" id="ARBA00023098"/>
    </source>
</evidence>
<dbReference type="GO" id="GO:0051701">
    <property type="term" value="P:biological process involved in interaction with host"/>
    <property type="evidence" value="ECO:0007669"/>
    <property type="project" value="TreeGrafter"/>
</dbReference>
<dbReference type="HOGENOM" id="CLU_024186_4_1_4"/>
<dbReference type="eggNOG" id="COG1020">
    <property type="taxonomic scope" value="Bacteria"/>
</dbReference>
<organism evidence="13 14">
    <name type="scientific">Albidiferax ferrireducens (strain ATCC BAA-621 / DSM 15236 / T118)</name>
    <name type="common">Rhodoferax ferrireducens</name>
    <dbReference type="NCBI Taxonomy" id="338969"/>
    <lineage>
        <taxon>Bacteria</taxon>
        <taxon>Pseudomonadati</taxon>
        <taxon>Pseudomonadota</taxon>
        <taxon>Betaproteobacteria</taxon>
        <taxon>Burkholderiales</taxon>
        <taxon>Comamonadaceae</taxon>
        <taxon>Rhodoferax</taxon>
    </lineage>
</organism>
<dbReference type="GO" id="GO:0006071">
    <property type="term" value="P:glycerol metabolic process"/>
    <property type="evidence" value="ECO:0007669"/>
    <property type="project" value="UniProtKB-KW"/>
</dbReference>
<accession>Q21YE5</accession>
<comment type="catalytic activity">
    <reaction evidence="10">
        <text>an acyl-CoA + a 1,2-diacyl-sn-glycerol = a triacyl-sn-glycerol + CoA</text>
        <dbReference type="Rhea" id="RHEA:10868"/>
        <dbReference type="ChEBI" id="CHEBI:17815"/>
        <dbReference type="ChEBI" id="CHEBI:57287"/>
        <dbReference type="ChEBI" id="CHEBI:58342"/>
        <dbReference type="ChEBI" id="CHEBI:64615"/>
        <dbReference type="EC" id="2.3.1.20"/>
    </reaction>
</comment>
<dbReference type="PANTHER" id="PTHR31650">
    <property type="entry name" value="O-ACYLTRANSFERASE (WSD1-LIKE) FAMILY PROTEIN"/>
    <property type="match status" value="1"/>
</dbReference>
<evidence type="ECO:0000259" key="11">
    <source>
        <dbReference type="Pfam" id="PF03007"/>
    </source>
</evidence>
<dbReference type="STRING" id="338969.Rfer_1475"/>
<keyword evidence="8" id="KW-0443">Lipid metabolism</keyword>
<dbReference type="AlphaFoldDB" id="Q21YE5"/>
<dbReference type="OrthoDB" id="9810950at2"/>
<evidence type="ECO:0000256" key="5">
    <source>
        <dbReference type="ARBA" id="ARBA00022516"/>
    </source>
</evidence>
<dbReference type="EC" id="2.3.1.20" evidence="4"/>